<gene>
    <name evidence="2" type="ORF">ACFO0C_16125</name>
</gene>
<proteinExistence type="predicted"/>
<sequence>MTSPLPSVDMSRLDPGVPLLLLPVRLETRFRPATAAGAVPILVRVYPDTVHLDGHERGLVADEIRAGEHYWRTTLQATGQDERDAAWKQLTDRTGPRRAAWIATALTPLTIGPDPTFPAPAEQASRWSRAAVAEALPDRWVALAYRDGIRIATATGTAITRPLAAGPSPVDSGEPADPAMRWMVDFGAAERAGMGLTLHVPAHLADRIDLLLVTGVRENGDPAGGGTTLTGLLDAHRYHWGLDLLATGTPTNNTTDQRAAATVTGPPTGIVPDPGSDAGLLARALGVRGGALADLTDLHRQRDATDMSTLLWPATWGYFLTQIMAPRFGDTDLTGWRQWVTTTVRGSGPLPALRAGDQPYGVLPATSLDRWRPAVPAPDLLLLDSADDGGPRTGLRVLWDLDANHTWTAQTPPAVVPLPAGAYGTGLALADLDGDGRLQAVTGWLTTDGRQAGFTVLALGDSGTVTGQAGAGSLPVGVPASALALAVNRNEIAVGWQDARTRPPQRTTRLVVGSGLSADGTVGRWGTVTTLTTVGPDEKLLGLASGPGTFYLLTAVGGRLQYRTGSRKRADVIWSAPMTIVSGTVDILTGGITVAGDDGRLIVRYGWDGGGAYTIGQETAWTFVGNTGTTPPGRALAGGLAIGNLGRATGAGWHSSAARIDLLRQARDRWLTAASLVPRADTSAGLLELLATDAVSASLAVRPAIGPVYARNLWFAMNQALTDYTGSLAQRLQPALTPWDVDTSARIASLAFTAQAEPVDDPDTPLDLAALVKATPRELHDNWWDARTPVPTRLIRHALLQAYADAAFLLVPVTDVPLPEPELVDLADVTAPDPVTPKTLTSWRHLDQARFQGRPVADVLHELARKPQPPAEVQPLAESLAALERLATLPDATVRRLFTETLDLSSHRLDAWITAVAVQRLTELRDARPDGVQLGGYGLVTDLHPATRPPTTGYVHAPSIGQAATAAVLRSGHLSHPDGSLAVDLGSARARLALDLLDGVRSGQTLGALLGHLLERELTGRGLARYLPALRRIAPEAAGPDTGPFATVDGLALLRLPAVPWGGDLPEEGKADQLAIAAAIAVVADAVDAVGDVGLAESVHQALMGNHVRSGATLDALSRGELPPPEPDVLRSPRTGVAQTHRIVLLIGDDLATPHWRGTKEQRELWSRARAEPRLNAWAAAVLGDPARVRLRVGDKVHTLDAAGLCPLDLLYGPSPSVATLSETDLGRRIAANLGTGTLDTGRADDWPPDVLSLDELLTLAEVARDVVRGSRAADARDLGPAGRATDPGLIPDERLAEATDRLTAAIEALCEPFGLTATDLTALGTAFGAANLPGGLANLLDLPAHLDIGLACGILDRPAPDGIEAVSAALTVISTFGVDGAAPPPGADRAGLAVQARTVSAAARARLDTARDGTGTARLEALFGPGFRVLPLFDAGDPRDLTAPGEHDLRDWLDGVAEVRPGAARLADLRLLSTGTGEFTALQLPVGDDEWIGAAGVTPLGGRTGIVVAGPIAPGELAGLMIDEWVEVLPGESETTGVVFHFDSPGATAPQALLLAVAPDPAAPWTLGTLESVLLETYDTTRIRTVRPGQAAGLGHLLPALMFARNVGGDPAGDTIATRFGS</sequence>
<evidence type="ECO:0000313" key="3">
    <source>
        <dbReference type="Proteomes" id="UP001595867"/>
    </source>
</evidence>
<comment type="caution">
    <text evidence="2">The sequence shown here is derived from an EMBL/GenBank/DDBJ whole genome shotgun (WGS) entry which is preliminary data.</text>
</comment>
<dbReference type="RefSeq" id="WP_378067430.1">
    <property type="nucleotide sequence ID" value="NZ_JBHSBL010000015.1"/>
</dbReference>
<name>A0ABV8IU00_9ACTN</name>
<feature type="region of interest" description="Disordered" evidence="1">
    <location>
        <begin position="249"/>
        <end position="270"/>
    </location>
</feature>
<dbReference type="Proteomes" id="UP001595867">
    <property type="component" value="Unassembled WGS sequence"/>
</dbReference>
<protein>
    <submittedName>
        <fullName evidence="2">Uncharacterized protein</fullName>
    </submittedName>
</protein>
<accession>A0ABV8IU00</accession>
<evidence type="ECO:0000256" key="1">
    <source>
        <dbReference type="SAM" id="MobiDB-lite"/>
    </source>
</evidence>
<organism evidence="2 3">
    <name type="scientific">Actinoplanes subglobosus</name>
    <dbReference type="NCBI Taxonomy" id="1547892"/>
    <lineage>
        <taxon>Bacteria</taxon>
        <taxon>Bacillati</taxon>
        <taxon>Actinomycetota</taxon>
        <taxon>Actinomycetes</taxon>
        <taxon>Micromonosporales</taxon>
        <taxon>Micromonosporaceae</taxon>
        <taxon>Actinoplanes</taxon>
    </lineage>
</organism>
<reference evidence="3" key="1">
    <citation type="journal article" date="2019" name="Int. J. Syst. Evol. Microbiol.">
        <title>The Global Catalogue of Microorganisms (GCM) 10K type strain sequencing project: providing services to taxonomists for standard genome sequencing and annotation.</title>
        <authorList>
            <consortium name="The Broad Institute Genomics Platform"/>
            <consortium name="The Broad Institute Genome Sequencing Center for Infectious Disease"/>
            <person name="Wu L."/>
            <person name="Ma J."/>
        </authorList>
    </citation>
    <scope>NUCLEOTIDE SEQUENCE [LARGE SCALE GENOMIC DNA]</scope>
    <source>
        <strain evidence="3">TBRC 5832</strain>
    </source>
</reference>
<dbReference type="EMBL" id="JBHSBL010000015">
    <property type="protein sequence ID" value="MFC4066462.1"/>
    <property type="molecule type" value="Genomic_DNA"/>
</dbReference>
<keyword evidence="3" id="KW-1185">Reference proteome</keyword>
<evidence type="ECO:0000313" key="2">
    <source>
        <dbReference type="EMBL" id="MFC4066462.1"/>
    </source>
</evidence>